<feature type="region of interest" description="Disordered" evidence="1">
    <location>
        <begin position="1"/>
        <end position="33"/>
    </location>
</feature>
<dbReference type="Proteomes" id="UP001055117">
    <property type="component" value="Unassembled WGS sequence"/>
</dbReference>
<evidence type="ECO:0000313" key="4">
    <source>
        <dbReference type="Proteomes" id="UP001055117"/>
    </source>
</evidence>
<keyword evidence="2" id="KW-0812">Transmembrane</keyword>
<protein>
    <recommendedName>
        <fullName evidence="5">Transposase</fullName>
    </recommendedName>
</protein>
<keyword evidence="2" id="KW-0472">Membrane</keyword>
<proteinExistence type="predicted"/>
<gene>
    <name evidence="3" type="ORF">AFCDBAGC_1834</name>
</gene>
<feature type="transmembrane region" description="Helical" evidence="2">
    <location>
        <begin position="76"/>
        <end position="98"/>
    </location>
</feature>
<reference evidence="3 4" key="1">
    <citation type="journal article" date="2021" name="Front. Microbiol.">
        <title>Comprehensive Comparative Genomics and Phenotyping of Methylobacterium Species.</title>
        <authorList>
            <person name="Alessa O."/>
            <person name="Ogura Y."/>
            <person name="Fujitani Y."/>
            <person name="Takami H."/>
            <person name="Hayashi T."/>
            <person name="Sahin N."/>
            <person name="Tani A."/>
        </authorList>
    </citation>
    <scope>NUCLEOTIDE SEQUENCE [LARGE SCALE GENOMIC DNA]</scope>
    <source>
        <strain evidence="3 4">DSM 23679</strain>
    </source>
</reference>
<comment type="caution">
    <text evidence="3">The sequence shown here is derived from an EMBL/GenBank/DDBJ whole genome shotgun (WGS) entry which is preliminary data.</text>
</comment>
<evidence type="ECO:0008006" key="5">
    <source>
        <dbReference type="Google" id="ProtNLM"/>
    </source>
</evidence>
<keyword evidence="4" id="KW-1185">Reference proteome</keyword>
<evidence type="ECO:0000256" key="1">
    <source>
        <dbReference type="SAM" id="MobiDB-lite"/>
    </source>
</evidence>
<organism evidence="3 4">
    <name type="scientific">Methylobacterium cerastii</name>
    <dbReference type="NCBI Taxonomy" id="932741"/>
    <lineage>
        <taxon>Bacteria</taxon>
        <taxon>Pseudomonadati</taxon>
        <taxon>Pseudomonadota</taxon>
        <taxon>Alphaproteobacteria</taxon>
        <taxon>Hyphomicrobiales</taxon>
        <taxon>Methylobacteriaceae</taxon>
        <taxon>Methylobacterium</taxon>
    </lineage>
</organism>
<accession>A0ABQ4QGF0</accession>
<name>A0ABQ4QGF0_9HYPH</name>
<sequence length="117" mass="12999">MAEPETPEEFAPVDWEHKRKRGRSKVPGAPDWPKGVHPISLDGIALIGVDDAGLLYWDGRPVEVRRRLDLSRSEKWFAIVVGFFTILGGAGAVAQGWAAAHQWSCQIEAVSWHCPKK</sequence>
<evidence type="ECO:0000313" key="3">
    <source>
        <dbReference type="EMBL" id="GJD43972.1"/>
    </source>
</evidence>
<dbReference type="EMBL" id="BPQG01000026">
    <property type="protein sequence ID" value="GJD43972.1"/>
    <property type="molecule type" value="Genomic_DNA"/>
</dbReference>
<keyword evidence="2" id="KW-1133">Transmembrane helix</keyword>
<evidence type="ECO:0000256" key="2">
    <source>
        <dbReference type="SAM" id="Phobius"/>
    </source>
</evidence>